<dbReference type="AlphaFoldDB" id="A0A0B6ZIR3"/>
<accession>A0A0B6ZIR3</accession>
<sequence>MYPTHEKQARIVILTKFISGSVNNLVISTNLDTIYNIFKIIIRGRLHIEV</sequence>
<name>A0A0B6ZIR3_9EUPU</name>
<dbReference type="EMBL" id="HACG01020901">
    <property type="protein sequence ID" value="CEK67766.1"/>
    <property type="molecule type" value="Transcribed_RNA"/>
</dbReference>
<reference evidence="1" key="1">
    <citation type="submission" date="2014-12" db="EMBL/GenBank/DDBJ databases">
        <title>Insight into the proteome of Arion vulgaris.</title>
        <authorList>
            <person name="Aradska J."/>
            <person name="Bulat T."/>
            <person name="Smidak R."/>
            <person name="Sarate P."/>
            <person name="Gangsoo J."/>
            <person name="Sialana F."/>
            <person name="Bilban M."/>
            <person name="Lubec G."/>
        </authorList>
    </citation>
    <scope>NUCLEOTIDE SEQUENCE</scope>
    <source>
        <tissue evidence="1">Skin</tissue>
    </source>
</reference>
<gene>
    <name evidence="1" type="primary">ORF63823</name>
</gene>
<organism evidence="1">
    <name type="scientific">Arion vulgaris</name>
    <dbReference type="NCBI Taxonomy" id="1028688"/>
    <lineage>
        <taxon>Eukaryota</taxon>
        <taxon>Metazoa</taxon>
        <taxon>Spiralia</taxon>
        <taxon>Lophotrochozoa</taxon>
        <taxon>Mollusca</taxon>
        <taxon>Gastropoda</taxon>
        <taxon>Heterobranchia</taxon>
        <taxon>Euthyneura</taxon>
        <taxon>Panpulmonata</taxon>
        <taxon>Eupulmonata</taxon>
        <taxon>Stylommatophora</taxon>
        <taxon>Helicina</taxon>
        <taxon>Arionoidea</taxon>
        <taxon>Arionidae</taxon>
        <taxon>Arion</taxon>
    </lineage>
</organism>
<evidence type="ECO:0000313" key="1">
    <source>
        <dbReference type="EMBL" id="CEK67766.1"/>
    </source>
</evidence>
<proteinExistence type="predicted"/>
<feature type="non-terminal residue" evidence="1">
    <location>
        <position position="50"/>
    </location>
</feature>
<protein>
    <submittedName>
        <fullName evidence="1">Uncharacterized protein</fullName>
    </submittedName>
</protein>